<name>A0A2Z7CNN9_9LAMI</name>
<dbReference type="CDD" id="cd16987">
    <property type="entry name" value="ANTH_N_AP180_plant"/>
    <property type="match status" value="1"/>
</dbReference>
<evidence type="ECO:0000256" key="8">
    <source>
        <dbReference type="ARBA" id="ARBA00023329"/>
    </source>
</evidence>
<gene>
    <name evidence="11" type="ORF">F511_23612</name>
</gene>
<keyword evidence="6" id="KW-0472">Membrane</keyword>
<dbReference type="GO" id="GO:0006900">
    <property type="term" value="P:vesicle budding from membrane"/>
    <property type="evidence" value="ECO:0007669"/>
    <property type="project" value="TreeGrafter"/>
</dbReference>
<feature type="compositionally biased region" description="Basic and acidic residues" evidence="9">
    <location>
        <begin position="327"/>
        <end position="342"/>
    </location>
</feature>
<dbReference type="InterPro" id="IPR008942">
    <property type="entry name" value="ENTH_VHS"/>
</dbReference>
<dbReference type="GO" id="GO:0030136">
    <property type="term" value="C:clathrin-coated vesicle"/>
    <property type="evidence" value="ECO:0007669"/>
    <property type="project" value="UniProtKB-SubCell"/>
</dbReference>
<dbReference type="InterPro" id="IPR045192">
    <property type="entry name" value="AP180-like"/>
</dbReference>
<dbReference type="InterPro" id="IPR011417">
    <property type="entry name" value="ANTH_dom"/>
</dbReference>
<dbReference type="GO" id="GO:0048268">
    <property type="term" value="P:clathrin coat assembly"/>
    <property type="evidence" value="ECO:0007669"/>
    <property type="project" value="InterPro"/>
</dbReference>
<feature type="region of interest" description="Disordered" evidence="9">
    <location>
        <begin position="319"/>
        <end position="342"/>
    </location>
</feature>
<dbReference type="Proteomes" id="UP000250235">
    <property type="component" value="Unassembled WGS sequence"/>
</dbReference>
<dbReference type="GO" id="GO:0005546">
    <property type="term" value="F:phosphatidylinositol-4,5-bisphosphate binding"/>
    <property type="evidence" value="ECO:0007669"/>
    <property type="project" value="TreeGrafter"/>
</dbReference>
<keyword evidence="12" id="KW-1185">Reference proteome</keyword>
<dbReference type="GO" id="GO:0005545">
    <property type="term" value="F:1-phosphatidylinositol binding"/>
    <property type="evidence" value="ECO:0007669"/>
    <property type="project" value="InterPro"/>
</dbReference>
<dbReference type="Pfam" id="PF07651">
    <property type="entry name" value="ANTH"/>
    <property type="match status" value="1"/>
</dbReference>
<evidence type="ECO:0000259" key="10">
    <source>
        <dbReference type="PROSITE" id="PS50942"/>
    </source>
</evidence>
<dbReference type="SUPFAM" id="SSF48464">
    <property type="entry name" value="ENTH/VHS domain"/>
    <property type="match status" value="1"/>
</dbReference>
<keyword evidence="8" id="KW-0968">Cytoplasmic vesicle</keyword>
<dbReference type="GO" id="GO:0000149">
    <property type="term" value="F:SNARE binding"/>
    <property type="evidence" value="ECO:0007669"/>
    <property type="project" value="TreeGrafter"/>
</dbReference>
<dbReference type="FunFam" id="1.20.58.150:FF:000005">
    <property type="entry name" value="putative clathrin assembly protein At2g25430"/>
    <property type="match status" value="1"/>
</dbReference>
<dbReference type="InterPro" id="IPR014712">
    <property type="entry name" value="ANTH_dom_sf"/>
</dbReference>
<proteinExistence type="predicted"/>
<dbReference type="OrthoDB" id="1723360at2759"/>
<evidence type="ECO:0000256" key="9">
    <source>
        <dbReference type="SAM" id="MobiDB-lite"/>
    </source>
</evidence>
<dbReference type="InterPro" id="IPR048050">
    <property type="entry name" value="ANTH_N_plant"/>
</dbReference>
<dbReference type="GO" id="GO:0032050">
    <property type="term" value="F:clathrin heavy chain binding"/>
    <property type="evidence" value="ECO:0007669"/>
    <property type="project" value="TreeGrafter"/>
</dbReference>
<evidence type="ECO:0000256" key="2">
    <source>
        <dbReference type="ARBA" id="ARBA00004555"/>
    </source>
</evidence>
<dbReference type="Gene3D" id="1.20.58.150">
    <property type="entry name" value="ANTH domain"/>
    <property type="match status" value="1"/>
</dbReference>
<evidence type="ECO:0000256" key="5">
    <source>
        <dbReference type="ARBA" id="ARBA00023034"/>
    </source>
</evidence>
<keyword evidence="7" id="KW-0168">Coated pit</keyword>
<evidence type="ECO:0000313" key="11">
    <source>
        <dbReference type="EMBL" id="KZV46406.1"/>
    </source>
</evidence>
<evidence type="ECO:0000256" key="1">
    <source>
        <dbReference type="ARBA" id="ARBA00004132"/>
    </source>
</evidence>
<dbReference type="Gene3D" id="1.25.40.90">
    <property type="match status" value="1"/>
</dbReference>
<comment type="subcellular location">
    <subcellularLocation>
        <location evidence="1">Cytoplasmic vesicle</location>
        <location evidence="1">Clathrin-coated vesicle</location>
    </subcellularLocation>
    <subcellularLocation>
        <location evidence="2">Golgi apparatus</location>
    </subcellularLocation>
    <subcellularLocation>
        <location evidence="3">Membrane</location>
        <location evidence="3">Clathrin-coated pit</location>
    </subcellularLocation>
</comment>
<evidence type="ECO:0000313" key="12">
    <source>
        <dbReference type="Proteomes" id="UP000250235"/>
    </source>
</evidence>
<feature type="domain" description="ENTH" evidence="10">
    <location>
        <begin position="24"/>
        <end position="162"/>
    </location>
</feature>
<accession>A0A2Z7CNN9</accession>
<dbReference type="EMBL" id="KQ995671">
    <property type="protein sequence ID" value="KZV46406.1"/>
    <property type="molecule type" value="Genomic_DNA"/>
</dbReference>
<dbReference type="PROSITE" id="PS50942">
    <property type="entry name" value="ENTH"/>
    <property type="match status" value="1"/>
</dbReference>
<evidence type="ECO:0000256" key="6">
    <source>
        <dbReference type="ARBA" id="ARBA00023136"/>
    </source>
</evidence>
<keyword evidence="4" id="KW-0254">Endocytosis</keyword>
<protein>
    <submittedName>
        <fullName evidence="11">Epsin N-terminal domain-containing protein</fullName>
    </submittedName>
</protein>
<dbReference type="SMART" id="SM00273">
    <property type="entry name" value="ENTH"/>
    <property type="match status" value="1"/>
</dbReference>
<dbReference type="GO" id="GO:0005905">
    <property type="term" value="C:clathrin-coated pit"/>
    <property type="evidence" value="ECO:0007669"/>
    <property type="project" value="UniProtKB-SubCell"/>
</dbReference>
<dbReference type="PANTHER" id="PTHR22951:SF22">
    <property type="entry name" value="ENTH DOMAIN-CONTAINING PROTEIN"/>
    <property type="match status" value="1"/>
</dbReference>
<evidence type="ECO:0000256" key="4">
    <source>
        <dbReference type="ARBA" id="ARBA00022583"/>
    </source>
</evidence>
<dbReference type="InterPro" id="IPR013809">
    <property type="entry name" value="ENTH"/>
</dbReference>
<dbReference type="GO" id="GO:0072583">
    <property type="term" value="P:clathrin-dependent endocytosis"/>
    <property type="evidence" value="ECO:0007669"/>
    <property type="project" value="InterPro"/>
</dbReference>
<keyword evidence="5" id="KW-0333">Golgi apparatus</keyword>
<sequence>MHRRIRQAFTSLREHSRVSYAKIATIGGLCDIDLTIVKAASPDDFPLADRYVHDFLNIFSITASSNRTFAISFSRRLAKTRSWRVALKCLILLHRLLRTLPDDSRLRSELLWARTQRLLSLYPCNFTDSSSSASKYYTAFVRSYARLLDEAITCVSPEMFQQSIEQRLTYKIEDMRRIIETLPQLQSLTDRCIDCLPTGAASTSFLVHSAMNLIIRDSFMCYATFESHISIILDNLIHLPYRSSLAAFGIYKKASSQAEKLSDFHDFCKSMGYCGFNEYPFIERIPEIQTQALETFLNGMWSFTDQSSNVSTLTSNVQSPLSFTDDSSEKEMKRQTSSGQEKDIELQPLIKWEDEISTDYGNWEDLLDASISTNPCMDSKNNWQMEVYNPYVIQTPNPFYQPHRIDFFHG</sequence>
<dbReference type="AlphaFoldDB" id="A0A2Z7CNN9"/>
<dbReference type="PANTHER" id="PTHR22951">
    <property type="entry name" value="CLATHRIN ASSEMBLY PROTEIN"/>
    <property type="match status" value="1"/>
</dbReference>
<evidence type="ECO:0000256" key="7">
    <source>
        <dbReference type="ARBA" id="ARBA00023176"/>
    </source>
</evidence>
<dbReference type="SUPFAM" id="SSF89009">
    <property type="entry name" value="GAT-like domain"/>
    <property type="match status" value="1"/>
</dbReference>
<dbReference type="GO" id="GO:0005794">
    <property type="term" value="C:Golgi apparatus"/>
    <property type="evidence" value="ECO:0007669"/>
    <property type="project" value="UniProtKB-SubCell"/>
</dbReference>
<evidence type="ECO:0000256" key="3">
    <source>
        <dbReference type="ARBA" id="ARBA00004600"/>
    </source>
</evidence>
<organism evidence="11 12">
    <name type="scientific">Dorcoceras hygrometricum</name>
    <dbReference type="NCBI Taxonomy" id="472368"/>
    <lineage>
        <taxon>Eukaryota</taxon>
        <taxon>Viridiplantae</taxon>
        <taxon>Streptophyta</taxon>
        <taxon>Embryophyta</taxon>
        <taxon>Tracheophyta</taxon>
        <taxon>Spermatophyta</taxon>
        <taxon>Magnoliopsida</taxon>
        <taxon>eudicotyledons</taxon>
        <taxon>Gunneridae</taxon>
        <taxon>Pentapetalae</taxon>
        <taxon>asterids</taxon>
        <taxon>lamiids</taxon>
        <taxon>Lamiales</taxon>
        <taxon>Gesneriaceae</taxon>
        <taxon>Didymocarpoideae</taxon>
        <taxon>Trichosporeae</taxon>
        <taxon>Loxocarpinae</taxon>
        <taxon>Dorcoceras</taxon>
    </lineage>
</organism>
<reference evidence="11 12" key="1">
    <citation type="journal article" date="2015" name="Proc. Natl. Acad. Sci. U.S.A.">
        <title>The resurrection genome of Boea hygrometrica: A blueprint for survival of dehydration.</title>
        <authorList>
            <person name="Xiao L."/>
            <person name="Yang G."/>
            <person name="Zhang L."/>
            <person name="Yang X."/>
            <person name="Zhao S."/>
            <person name="Ji Z."/>
            <person name="Zhou Q."/>
            <person name="Hu M."/>
            <person name="Wang Y."/>
            <person name="Chen M."/>
            <person name="Xu Y."/>
            <person name="Jin H."/>
            <person name="Xiao X."/>
            <person name="Hu G."/>
            <person name="Bao F."/>
            <person name="Hu Y."/>
            <person name="Wan P."/>
            <person name="Li L."/>
            <person name="Deng X."/>
            <person name="Kuang T."/>
            <person name="Xiang C."/>
            <person name="Zhu J.K."/>
            <person name="Oliver M.J."/>
            <person name="He Y."/>
        </authorList>
    </citation>
    <scope>NUCLEOTIDE SEQUENCE [LARGE SCALE GENOMIC DNA]</scope>
    <source>
        <strain evidence="12">cv. XS01</strain>
    </source>
</reference>